<sequence>MAERWWDKKWYWALCALLPLLIALFAPGLFGKVSRARALSRGIPISIAMVLVYYVRKSGSLTLYRLIAVAGGGGVGFLVGLFSLSALGLGLSRSLNLIVLLSTTVAGAVILDRVMARRNYQPFV</sequence>
<organism evidence="2 3">
    <name type="scientific">candidate division MSBL1 archaeon SCGC-AAA259D14</name>
    <dbReference type="NCBI Taxonomy" id="1698261"/>
    <lineage>
        <taxon>Archaea</taxon>
        <taxon>Methanobacteriati</taxon>
        <taxon>Methanobacteriota</taxon>
        <taxon>candidate division MSBL1</taxon>
    </lineage>
</organism>
<name>A0A133U408_9EURY</name>
<dbReference type="EMBL" id="LHXL01000070">
    <property type="protein sequence ID" value="KXA88919.1"/>
    <property type="molecule type" value="Genomic_DNA"/>
</dbReference>
<reference evidence="2 3" key="1">
    <citation type="journal article" date="2016" name="Sci. Rep.">
        <title>Metabolic traits of an uncultured archaeal lineage -MSBL1- from brine pools of the Red Sea.</title>
        <authorList>
            <person name="Mwirichia R."/>
            <person name="Alam I."/>
            <person name="Rashid M."/>
            <person name="Vinu M."/>
            <person name="Ba-Alawi W."/>
            <person name="Anthony Kamau A."/>
            <person name="Kamanda Ngugi D."/>
            <person name="Goker M."/>
            <person name="Klenk H.P."/>
            <person name="Bajic V."/>
            <person name="Stingl U."/>
        </authorList>
    </citation>
    <scope>NUCLEOTIDE SEQUENCE [LARGE SCALE GENOMIC DNA]</scope>
    <source>
        <strain evidence="2">SCGC-AAA259D14</strain>
    </source>
</reference>
<proteinExistence type="predicted"/>
<comment type="caution">
    <text evidence="2">The sequence shown here is derived from an EMBL/GenBank/DDBJ whole genome shotgun (WGS) entry which is preliminary data.</text>
</comment>
<dbReference type="Proteomes" id="UP000070589">
    <property type="component" value="Unassembled WGS sequence"/>
</dbReference>
<gene>
    <name evidence="2" type="ORF">AKJ62_04195</name>
</gene>
<keyword evidence="1" id="KW-0472">Membrane</keyword>
<keyword evidence="1" id="KW-0812">Transmembrane</keyword>
<feature type="transmembrane region" description="Helical" evidence="1">
    <location>
        <begin position="67"/>
        <end position="88"/>
    </location>
</feature>
<keyword evidence="1" id="KW-1133">Transmembrane helix</keyword>
<keyword evidence="3" id="KW-1185">Reference proteome</keyword>
<evidence type="ECO:0000256" key="1">
    <source>
        <dbReference type="SAM" id="Phobius"/>
    </source>
</evidence>
<accession>A0A133U408</accession>
<feature type="transmembrane region" description="Helical" evidence="1">
    <location>
        <begin position="36"/>
        <end position="55"/>
    </location>
</feature>
<evidence type="ECO:0000313" key="3">
    <source>
        <dbReference type="Proteomes" id="UP000070589"/>
    </source>
</evidence>
<evidence type="ECO:0000313" key="2">
    <source>
        <dbReference type="EMBL" id="KXA88919.1"/>
    </source>
</evidence>
<protein>
    <submittedName>
        <fullName evidence="2">Uncharacterized protein</fullName>
    </submittedName>
</protein>
<feature type="transmembrane region" description="Helical" evidence="1">
    <location>
        <begin position="94"/>
        <end position="111"/>
    </location>
</feature>
<feature type="transmembrane region" description="Helical" evidence="1">
    <location>
        <begin position="12"/>
        <end position="30"/>
    </location>
</feature>
<dbReference type="AlphaFoldDB" id="A0A133U408"/>